<dbReference type="RefSeq" id="WP_388036139.1">
    <property type="nucleotide sequence ID" value="NZ_JBHUEK010000008.1"/>
</dbReference>
<dbReference type="Gene3D" id="3.90.550.10">
    <property type="entry name" value="Spore Coat Polysaccharide Biosynthesis Protein SpsA, Chain A"/>
    <property type="match status" value="1"/>
</dbReference>
<evidence type="ECO:0000256" key="1">
    <source>
        <dbReference type="ARBA" id="ARBA00006890"/>
    </source>
</evidence>
<protein>
    <recommendedName>
        <fullName evidence="2">UTP--glucose-1-phosphate uridylyltransferase</fullName>
        <ecNumber evidence="2">2.7.7.9</ecNumber>
    </recommendedName>
</protein>
<evidence type="ECO:0000313" key="7">
    <source>
        <dbReference type="EMBL" id="MFD1778237.1"/>
    </source>
</evidence>
<comment type="caution">
    <text evidence="7">The sequence shown here is derived from an EMBL/GenBank/DDBJ whole genome shotgun (WGS) entry which is preliminary data.</text>
</comment>
<dbReference type="InterPro" id="IPR005835">
    <property type="entry name" value="NTP_transferase_dom"/>
</dbReference>
<comment type="catalytic activity">
    <reaction evidence="5">
        <text>alpha-D-glucose 1-phosphate + UTP + H(+) = UDP-alpha-D-glucose + diphosphate</text>
        <dbReference type="Rhea" id="RHEA:19889"/>
        <dbReference type="ChEBI" id="CHEBI:15378"/>
        <dbReference type="ChEBI" id="CHEBI:33019"/>
        <dbReference type="ChEBI" id="CHEBI:46398"/>
        <dbReference type="ChEBI" id="CHEBI:58601"/>
        <dbReference type="ChEBI" id="CHEBI:58885"/>
        <dbReference type="EC" id="2.7.7.9"/>
    </reaction>
</comment>
<feature type="domain" description="Nucleotidyl transferase" evidence="6">
    <location>
        <begin position="4"/>
        <end position="241"/>
    </location>
</feature>
<dbReference type="EMBL" id="JBHUEK010000008">
    <property type="protein sequence ID" value="MFD1778237.1"/>
    <property type="molecule type" value="Genomic_DNA"/>
</dbReference>
<accession>A0ABW4MLN3</accession>
<sequence>MIKKAIIPAAGFGTRGLPMTKVLPKEMLPIGGRPAIDYIVEEAVKAGIEQILMIVSRTKNLIVDYYDRSLELEAFLEQQNKKHLLNTLQLPKVKIYYTRQFYPKGLGHAVSLAKDFIGNEPFAILLPDEIYLSNNQNPLEELIDSYNEYGKNVIALQQVDEAHLKSYGVIQVEKKEKDRLYKISDIVEKPKSNPPSNLAVTGRYILKPDIFSCLEQTQPGVGSEVQLTDAIKLMLQSEPAYGIEVASERFDIAKEAEYIRLVQKIFTLQQGIEEE</sequence>
<reference evidence="8" key="1">
    <citation type="journal article" date="2019" name="Int. J. Syst. Evol. Microbiol.">
        <title>The Global Catalogue of Microorganisms (GCM) 10K type strain sequencing project: providing services to taxonomists for standard genome sequencing and annotation.</title>
        <authorList>
            <consortium name="The Broad Institute Genomics Platform"/>
            <consortium name="The Broad Institute Genome Sequencing Center for Infectious Disease"/>
            <person name="Wu L."/>
            <person name="Ma J."/>
        </authorList>
    </citation>
    <scope>NUCLEOTIDE SEQUENCE [LARGE SCALE GENOMIC DNA]</scope>
    <source>
        <strain evidence="8">CCUG 15531</strain>
    </source>
</reference>
<dbReference type="PANTHER" id="PTHR43197:SF1">
    <property type="entry name" value="UTP--GLUCOSE-1-PHOSPHATE URIDYLYLTRANSFERASE"/>
    <property type="match status" value="1"/>
</dbReference>
<evidence type="ECO:0000256" key="2">
    <source>
        <dbReference type="ARBA" id="ARBA00012415"/>
    </source>
</evidence>
<name>A0ABW4MLN3_9BACI</name>
<comment type="similarity">
    <text evidence="1">Belongs to the UDPGP type 2 family.</text>
</comment>
<dbReference type="GO" id="GO:0003983">
    <property type="term" value="F:UTP:glucose-1-phosphate uridylyltransferase activity"/>
    <property type="evidence" value="ECO:0007669"/>
    <property type="project" value="UniProtKB-EC"/>
</dbReference>
<dbReference type="InterPro" id="IPR029044">
    <property type="entry name" value="Nucleotide-diphossugar_trans"/>
</dbReference>
<dbReference type="Pfam" id="PF00483">
    <property type="entry name" value="NTP_transferase"/>
    <property type="match status" value="1"/>
</dbReference>
<evidence type="ECO:0000313" key="8">
    <source>
        <dbReference type="Proteomes" id="UP001597227"/>
    </source>
</evidence>
<gene>
    <name evidence="7" type="ORF">ACFSFW_06115</name>
</gene>
<dbReference type="Proteomes" id="UP001597227">
    <property type="component" value="Unassembled WGS sequence"/>
</dbReference>
<proteinExistence type="inferred from homology"/>
<keyword evidence="8" id="KW-1185">Reference proteome</keyword>
<keyword evidence="4 7" id="KW-0548">Nucleotidyltransferase</keyword>
<evidence type="ECO:0000256" key="5">
    <source>
        <dbReference type="ARBA" id="ARBA00048128"/>
    </source>
</evidence>
<dbReference type="EC" id="2.7.7.9" evidence="2"/>
<keyword evidence="3 7" id="KW-0808">Transferase</keyword>
<evidence type="ECO:0000256" key="3">
    <source>
        <dbReference type="ARBA" id="ARBA00022679"/>
    </source>
</evidence>
<dbReference type="PANTHER" id="PTHR43197">
    <property type="entry name" value="UTP--GLUCOSE-1-PHOSPHATE URIDYLYLTRANSFERASE"/>
    <property type="match status" value="1"/>
</dbReference>
<organism evidence="7 8">
    <name type="scientific">Fredinandcohnia salidurans</name>
    <dbReference type="NCBI Taxonomy" id="2595041"/>
    <lineage>
        <taxon>Bacteria</taxon>
        <taxon>Bacillati</taxon>
        <taxon>Bacillota</taxon>
        <taxon>Bacilli</taxon>
        <taxon>Bacillales</taxon>
        <taxon>Bacillaceae</taxon>
        <taxon>Fredinandcohnia</taxon>
    </lineage>
</organism>
<dbReference type="CDD" id="cd02541">
    <property type="entry name" value="UGPase_prokaryotic"/>
    <property type="match status" value="1"/>
</dbReference>
<dbReference type="InterPro" id="IPR005771">
    <property type="entry name" value="GalU_uridylyltTrfase_bac/arc"/>
</dbReference>
<evidence type="ECO:0000259" key="6">
    <source>
        <dbReference type="Pfam" id="PF00483"/>
    </source>
</evidence>
<evidence type="ECO:0000256" key="4">
    <source>
        <dbReference type="ARBA" id="ARBA00022695"/>
    </source>
</evidence>
<dbReference type="SUPFAM" id="SSF53448">
    <property type="entry name" value="Nucleotide-diphospho-sugar transferases"/>
    <property type="match status" value="1"/>
</dbReference>